<dbReference type="Proteomes" id="UP000480222">
    <property type="component" value="Unassembled WGS sequence"/>
</dbReference>
<dbReference type="EMBL" id="CADDAV010000033">
    <property type="protein sequence ID" value="CAB0622908.1"/>
    <property type="molecule type" value="Genomic_DNA"/>
</dbReference>
<reference evidence="1 2" key="1">
    <citation type="submission" date="2020-02" db="EMBL/GenBank/DDBJ databases">
        <authorList>
            <person name="Brisse S."/>
        </authorList>
    </citation>
    <scope>NUCLEOTIDE SEQUENCE [LARGE SCALE GENOMIC DNA]</scope>
    <source>
        <strain evidence="1">CIP107547</strain>
    </source>
</reference>
<organism evidence="1 2">
    <name type="scientific">Corynebacterium diphtheriae</name>
    <dbReference type="NCBI Taxonomy" id="1717"/>
    <lineage>
        <taxon>Bacteria</taxon>
        <taxon>Bacillati</taxon>
        <taxon>Actinomycetota</taxon>
        <taxon>Actinomycetes</taxon>
        <taxon>Mycobacteriales</taxon>
        <taxon>Corynebacteriaceae</taxon>
        <taxon>Corynebacterium</taxon>
    </lineage>
</organism>
<gene>
    <name evidence="1" type="ORF">CIP107547_02378</name>
</gene>
<dbReference type="AlphaFoldDB" id="A0A811G6L5"/>
<accession>A0A811G6L5</accession>
<protein>
    <submittedName>
        <fullName evidence="1">Uncharacterized protein</fullName>
    </submittedName>
</protein>
<evidence type="ECO:0000313" key="1">
    <source>
        <dbReference type="EMBL" id="CAB0622908.1"/>
    </source>
</evidence>
<evidence type="ECO:0000313" key="2">
    <source>
        <dbReference type="Proteomes" id="UP000480222"/>
    </source>
</evidence>
<sequence length="45" mass="4934">MDAPITATTPSAIPKTALAIAGPRVRRFNESESKAMRTTLAWFTR</sequence>
<proteinExistence type="predicted"/>
<name>A0A811G6L5_CORDP</name>
<comment type="caution">
    <text evidence="1">The sequence shown here is derived from an EMBL/GenBank/DDBJ whole genome shotgun (WGS) entry which is preliminary data.</text>
</comment>